<dbReference type="RefSeq" id="YP_009852766.1">
    <property type="nucleotide sequence ID" value="NC_048816.1"/>
</dbReference>
<evidence type="ECO:0000256" key="1">
    <source>
        <dbReference type="SAM" id="MobiDB-lite"/>
    </source>
</evidence>
<dbReference type="SUPFAM" id="SSF55729">
    <property type="entry name" value="Acyl-CoA N-acyltransferases (Nat)"/>
    <property type="match status" value="1"/>
</dbReference>
<reference evidence="3 4" key="1">
    <citation type="submission" date="2019-08" db="EMBL/GenBank/DDBJ databases">
        <authorList>
            <person name="Ward C."/>
            <person name="Batin B."/>
            <person name="Choi E."/>
            <person name="Dhami J."/>
            <person name="Figueroa S."/>
            <person name="Kim S."/>
            <person name="Kim U."/>
            <person name="Klim L."/>
            <person name="Lee Y.S."/>
            <person name="Lim D."/>
            <person name="Nathaniel A."/>
            <person name="Shih C."/>
            <person name="Simental K."/>
            <person name="Shu E."/>
            <person name="Trivedi R."/>
            <person name="Valladolid I."/>
            <person name="Wang C."/>
            <person name="Yoo K."/>
            <person name="Choi J.D."/>
            <person name="Dean N."/>
            <person name="Muthiah A.S."/>
            <person name="Diaz A."/>
            <person name="Garlena R.A."/>
            <person name="Russell D.A."/>
            <person name="Pope W.H."/>
            <person name="Jacobs-Sera D."/>
            <person name="Hatfull G.F."/>
        </authorList>
    </citation>
    <scope>NUCLEOTIDE SEQUENCE [LARGE SCALE GENOMIC DNA]</scope>
</reference>
<dbReference type="Pfam" id="PF23847">
    <property type="entry name" value="DUF7211"/>
    <property type="match status" value="2"/>
</dbReference>
<dbReference type="Pfam" id="PF00583">
    <property type="entry name" value="Acetyltransf_1"/>
    <property type="match status" value="1"/>
</dbReference>
<dbReference type="Gene3D" id="3.40.630.30">
    <property type="match status" value="1"/>
</dbReference>
<feature type="region of interest" description="Disordered" evidence="1">
    <location>
        <begin position="18"/>
        <end position="40"/>
    </location>
</feature>
<evidence type="ECO:0000313" key="3">
    <source>
        <dbReference type="EMBL" id="QFP94900.1"/>
    </source>
</evidence>
<dbReference type="GO" id="GO:0016747">
    <property type="term" value="F:acyltransferase activity, transferring groups other than amino-acyl groups"/>
    <property type="evidence" value="ECO:0007669"/>
    <property type="project" value="InterPro"/>
</dbReference>
<name>A0A5P8D9Y0_9CAUD</name>
<accession>A0A5P8D9Y0</accession>
<dbReference type="InterPro" id="IPR055635">
    <property type="entry name" value="DUF7211"/>
</dbReference>
<keyword evidence="4" id="KW-1185">Reference proteome</keyword>
<feature type="domain" description="N-acetyltransferase" evidence="2">
    <location>
        <begin position="55"/>
        <end position="198"/>
    </location>
</feature>
<evidence type="ECO:0000313" key="4">
    <source>
        <dbReference type="Proteomes" id="UP000326805"/>
    </source>
</evidence>
<organism evidence="3 4">
    <name type="scientific">Gordonia phage OhMyWard</name>
    <dbReference type="NCBI Taxonomy" id="2652414"/>
    <lineage>
        <taxon>Viruses</taxon>
        <taxon>Duplodnaviria</taxon>
        <taxon>Heunggongvirae</taxon>
        <taxon>Uroviricota</taxon>
        <taxon>Caudoviricetes</taxon>
        <taxon>Deejayvirinae</taxon>
        <taxon>Kenoshavirus</taxon>
        <taxon>Kenoshavirus ohmyward</taxon>
    </lineage>
</organism>
<dbReference type="PROSITE" id="PS51186">
    <property type="entry name" value="GNAT"/>
    <property type="match status" value="1"/>
</dbReference>
<dbReference type="Proteomes" id="UP000326805">
    <property type="component" value="Segment"/>
</dbReference>
<dbReference type="KEGG" id="vg:55623401"/>
<protein>
    <recommendedName>
        <fullName evidence="2">N-acetyltransferase domain-containing protein</fullName>
    </recommendedName>
</protein>
<dbReference type="EMBL" id="MN284896">
    <property type="protein sequence ID" value="QFP94900.1"/>
    <property type="molecule type" value="Genomic_DNA"/>
</dbReference>
<evidence type="ECO:0000259" key="2">
    <source>
        <dbReference type="PROSITE" id="PS51186"/>
    </source>
</evidence>
<sequence length="520" mass="58208">MTSTDDLLAHHGVKGMKWGVRKSSSSSDSSGEADLSTRKGRLAALKTRGMRNISVTTKNGETLSLEENKNGKIANHIASLSGKRYEASLNYSDFTIKANGKTIGDASFNKVSNDELNLVWLGVNSSQRGNGYGSAVFDAAVKMGKESGVKKLTLEVPGNAPDARHIYEKRGFKVVKEPSKEDLNDSWGGLTHMALDVDQKSVKHADVVDEESDELELAIDQTYSDLDRTLNRKLGVMEDVEHSAVKAFLAHHGVKGMKWGVRKDQHRTYSEKASSSTENMVRRAGSTVQMTRYFSEGGRIKGQQKYNEEWYNKLEGGKEYIEKGDTLNRIVRGVDDRALSGRLYVSQLESDNEMYKAVIPAVQKKFAYGQKEYHSVYQVELEAKKRMAMPSEKVRIDTFIDTIQTPEGRKWMKESGYKDEITELNAKEQGLKAYKKFNKVAGNQELPITDVYFNKVRKQGYDAILDDNDAGIWSKKPMILLSAQSTVKVKDVRQLSADEINQAQRNVLANRDFKSKRGGT</sequence>
<dbReference type="InterPro" id="IPR000182">
    <property type="entry name" value="GNAT_dom"/>
</dbReference>
<dbReference type="GeneID" id="55623401"/>
<proteinExistence type="predicted"/>
<dbReference type="InterPro" id="IPR016181">
    <property type="entry name" value="Acyl_CoA_acyltransferase"/>
</dbReference>
<dbReference type="CDD" id="cd04301">
    <property type="entry name" value="NAT_SF"/>
    <property type="match status" value="1"/>
</dbReference>
<gene>
    <name evidence="3" type="primary">18</name>
    <name evidence="3" type="ORF">SEA_OHMYWARD_18</name>
</gene>